<keyword evidence="1" id="KW-0812">Transmembrane</keyword>
<evidence type="ECO:0000313" key="3">
    <source>
        <dbReference type="Proteomes" id="UP000594262"/>
    </source>
</evidence>
<dbReference type="AlphaFoldDB" id="A0A7M5XK77"/>
<evidence type="ECO:0000313" key="2">
    <source>
        <dbReference type="EnsemblMetazoa" id="CLYHEMP025050.1"/>
    </source>
</evidence>
<proteinExistence type="predicted"/>
<feature type="transmembrane region" description="Helical" evidence="1">
    <location>
        <begin position="60"/>
        <end position="84"/>
    </location>
</feature>
<name>A0A7M5XK77_9CNID</name>
<organism evidence="2 3">
    <name type="scientific">Clytia hemisphaerica</name>
    <dbReference type="NCBI Taxonomy" id="252671"/>
    <lineage>
        <taxon>Eukaryota</taxon>
        <taxon>Metazoa</taxon>
        <taxon>Cnidaria</taxon>
        <taxon>Hydrozoa</taxon>
        <taxon>Hydroidolina</taxon>
        <taxon>Leptothecata</taxon>
        <taxon>Obeliida</taxon>
        <taxon>Clytiidae</taxon>
        <taxon>Clytia</taxon>
    </lineage>
</organism>
<keyword evidence="3" id="KW-1185">Reference proteome</keyword>
<dbReference type="EnsemblMetazoa" id="CLYHEMT025050.1">
    <property type="protein sequence ID" value="CLYHEMP025050.1"/>
    <property type="gene ID" value="CLYHEMG025050"/>
</dbReference>
<accession>A0A7M5XK77</accession>
<keyword evidence="1" id="KW-0472">Membrane</keyword>
<protein>
    <submittedName>
        <fullName evidence="2">Uncharacterized protein</fullName>
    </submittedName>
</protein>
<evidence type="ECO:0000256" key="1">
    <source>
        <dbReference type="SAM" id="Phobius"/>
    </source>
</evidence>
<keyword evidence="1" id="KW-1133">Transmembrane helix</keyword>
<dbReference type="Proteomes" id="UP000594262">
    <property type="component" value="Unplaced"/>
</dbReference>
<sequence length="104" mass="11827">HTHRTRAHDQQNKSWAGDRQIIKMDADVDPLISDEEIEIRGSTIDEILSKTGSFGRYQKILLLLSILVFSSSVTFQSLITYYAADDPPWRCVNLNISSFCRKGP</sequence>
<reference evidence="2" key="1">
    <citation type="submission" date="2021-01" db="UniProtKB">
        <authorList>
            <consortium name="EnsemblMetazoa"/>
        </authorList>
    </citation>
    <scope>IDENTIFICATION</scope>
</reference>